<sequence length="370" mass="40368">MDEDRQNKISQFCVITNANELMAANVLESHNWDINNAVNYYMENAFAPRPGTEPTDAVMDAAIPSPPPARTASEVPARPPQSDFMQAAAEDEEEDLVASDPNFGGEVDDNASIEQQLLEAAIAESMRVEGLSAPDLDLGVQGQAVPRNLASDGEPLPERAAAPAVDMDAEQAELLRLQHEEWESQFAEEAAAEREASRTNWTSEPVSPGVMAARSIREEQDFAYQQSLEADRVKAEKEVERRAEEEAHEAQRQRAEAEAQQAQEDAAASLERALAAKAAALPPEPTADEPGIVQVRVRLPDGAQHNRRFLRTHSLQALFDSIDTDGKAPVGSYRLVSSYPRRVFTESAAGVSFEEAGLSSKQEALLLEPL</sequence>
<protein>
    <recommendedName>
        <fullName evidence="2">UBX domain-containing protein</fullName>
    </recommendedName>
</protein>
<feature type="region of interest" description="Disordered" evidence="1">
    <location>
        <begin position="59"/>
        <end position="108"/>
    </location>
</feature>
<dbReference type="CDD" id="cd01767">
    <property type="entry name" value="UBX"/>
    <property type="match status" value="1"/>
</dbReference>
<accession>A0AAE0G0T0</accession>
<proteinExistence type="predicted"/>
<feature type="region of interest" description="Disordered" evidence="1">
    <location>
        <begin position="227"/>
        <end position="291"/>
    </location>
</feature>
<dbReference type="InterPro" id="IPR001012">
    <property type="entry name" value="UBX_dom"/>
</dbReference>
<dbReference type="Gene3D" id="1.10.8.10">
    <property type="entry name" value="DNA helicase RuvA subunit, C-terminal domain"/>
    <property type="match status" value="1"/>
</dbReference>
<dbReference type="EMBL" id="LGRX02010924">
    <property type="protein sequence ID" value="KAK3269489.1"/>
    <property type="molecule type" value="Genomic_DNA"/>
</dbReference>
<dbReference type="AlphaFoldDB" id="A0AAE0G0T0"/>
<evidence type="ECO:0000313" key="3">
    <source>
        <dbReference type="EMBL" id="KAK3269489.1"/>
    </source>
</evidence>
<reference evidence="3 4" key="1">
    <citation type="journal article" date="2015" name="Genome Biol. Evol.">
        <title>Comparative Genomics of a Bacterivorous Green Alga Reveals Evolutionary Causalities and Consequences of Phago-Mixotrophic Mode of Nutrition.</title>
        <authorList>
            <person name="Burns J.A."/>
            <person name="Paasch A."/>
            <person name="Narechania A."/>
            <person name="Kim E."/>
        </authorList>
    </citation>
    <scope>NUCLEOTIDE SEQUENCE [LARGE SCALE GENOMIC DNA]</scope>
    <source>
        <strain evidence="3 4">PLY_AMNH</strain>
    </source>
</reference>
<dbReference type="Gene3D" id="3.10.20.90">
    <property type="entry name" value="Phosphatidylinositol 3-kinase Catalytic Subunit, Chain A, domain 1"/>
    <property type="match status" value="1"/>
</dbReference>
<dbReference type="Pfam" id="PF14555">
    <property type="entry name" value="UBA_4"/>
    <property type="match status" value="1"/>
</dbReference>
<dbReference type="Proteomes" id="UP001190700">
    <property type="component" value="Unassembled WGS sequence"/>
</dbReference>
<feature type="compositionally biased region" description="Low complexity" evidence="1">
    <location>
        <begin position="258"/>
        <end position="281"/>
    </location>
</feature>
<dbReference type="InterPro" id="IPR009060">
    <property type="entry name" value="UBA-like_sf"/>
</dbReference>
<name>A0AAE0G0T0_9CHLO</name>
<evidence type="ECO:0000313" key="4">
    <source>
        <dbReference type="Proteomes" id="UP001190700"/>
    </source>
</evidence>
<feature type="compositionally biased region" description="Basic and acidic residues" evidence="1">
    <location>
        <begin position="229"/>
        <end position="257"/>
    </location>
</feature>
<dbReference type="Pfam" id="PF00789">
    <property type="entry name" value="UBX"/>
    <property type="match status" value="1"/>
</dbReference>
<dbReference type="SUPFAM" id="SSF46934">
    <property type="entry name" value="UBA-like"/>
    <property type="match status" value="1"/>
</dbReference>
<dbReference type="PROSITE" id="PS50033">
    <property type="entry name" value="UBX"/>
    <property type="match status" value="1"/>
</dbReference>
<keyword evidence="4" id="KW-1185">Reference proteome</keyword>
<dbReference type="GO" id="GO:0043130">
    <property type="term" value="F:ubiquitin binding"/>
    <property type="evidence" value="ECO:0007669"/>
    <property type="project" value="TreeGrafter"/>
</dbReference>
<dbReference type="InterPro" id="IPR050730">
    <property type="entry name" value="UBX_domain-protein"/>
</dbReference>
<evidence type="ECO:0000256" key="1">
    <source>
        <dbReference type="SAM" id="MobiDB-lite"/>
    </source>
</evidence>
<feature type="region of interest" description="Disordered" evidence="1">
    <location>
        <begin position="181"/>
        <end position="214"/>
    </location>
</feature>
<dbReference type="PANTHER" id="PTHR23322:SF93">
    <property type="entry name" value="UBX DOMAIN-CONTAINING PROTEIN 8"/>
    <property type="match status" value="1"/>
</dbReference>
<feature type="region of interest" description="Disordered" evidence="1">
    <location>
        <begin position="143"/>
        <end position="167"/>
    </location>
</feature>
<dbReference type="SMART" id="SM00166">
    <property type="entry name" value="UBX"/>
    <property type="match status" value="1"/>
</dbReference>
<feature type="domain" description="UBX" evidence="2">
    <location>
        <begin position="288"/>
        <end position="366"/>
    </location>
</feature>
<dbReference type="InterPro" id="IPR029071">
    <property type="entry name" value="Ubiquitin-like_domsf"/>
</dbReference>
<evidence type="ECO:0000259" key="2">
    <source>
        <dbReference type="PROSITE" id="PS50033"/>
    </source>
</evidence>
<dbReference type="SUPFAM" id="SSF54236">
    <property type="entry name" value="Ubiquitin-like"/>
    <property type="match status" value="1"/>
</dbReference>
<comment type="caution">
    <text evidence="3">The sequence shown here is derived from an EMBL/GenBank/DDBJ whole genome shotgun (WGS) entry which is preliminary data.</text>
</comment>
<dbReference type="PANTHER" id="PTHR23322">
    <property type="entry name" value="FAS-ASSOCIATED PROTEIN"/>
    <property type="match status" value="1"/>
</dbReference>
<gene>
    <name evidence="3" type="ORF">CYMTET_22080</name>
</gene>
<organism evidence="3 4">
    <name type="scientific">Cymbomonas tetramitiformis</name>
    <dbReference type="NCBI Taxonomy" id="36881"/>
    <lineage>
        <taxon>Eukaryota</taxon>
        <taxon>Viridiplantae</taxon>
        <taxon>Chlorophyta</taxon>
        <taxon>Pyramimonadophyceae</taxon>
        <taxon>Pyramimonadales</taxon>
        <taxon>Pyramimonadaceae</taxon>
        <taxon>Cymbomonas</taxon>
    </lineage>
</organism>